<keyword evidence="7 8" id="KW-0503">Monooxygenase</keyword>
<dbReference type="PRINTS" id="PR00385">
    <property type="entry name" value="P450"/>
</dbReference>
<evidence type="ECO:0000256" key="8">
    <source>
        <dbReference type="RuleBase" id="RU000461"/>
    </source>
</evidence>
<evidence type="ECO:0000256" key="6">
    <source>
        <dbReference type="ARBA" id="ARBA00023004"/>
    </source>
</evidence>
<dbReference type="Pfam" id="PF00067">
    <property type="entry name" value="p450"/>
    <property type="match status" value="1"/>
</dbReference>
<keyword evidence="9" id="KW-0472">Membrane</keyword>
<reference evidence="10 11" key="1">
    <citation type="submission" date="2021-05" db="EMBL/GenBank/DDBJ databases">
        <title>Genome Assembly of Synthetic Allotetraploid Brassica napus Reveals Homoeologous Exchanges between Subgenomes.</title>
        <authorList>
            <person name="Davis J.T."/>
        </authorList>
    </citation>
    <scope>NUCLEOTIDE SEQUENCE [LARGE SCALE GENOMIC DNA]</scope>
    <source>
        <strain evidence="11">cv. Da-Ae</strain>
        <tissue evidence="10">Seedling</tissue>
    </source>
</reference>
<keyword evidence="9" id="KW-1133">Transmembrane helix</keyword>
<evidence type="ECO:0000313" key="11">
    <source>
        <dbReference type="Proteomes" id="UP000824890"/>
    </source>
</evidence>
<protein>
    <submittedName>
        <fullName evidence="10">Uncharacterized protein</fullName>
    </submittedName>
</protein>
<evidence type="ECO:0000256" key="4">
    <source>
        <dbReference type="ARBA" id="ARBA00022723"/>
    </source>
</evidence>
<dbReference type="InterPro" id="IPR002401">
    <property type="entry name" value="Cyt_P450_E_grp-I"/>
</dbReference>
<evidence type="ECO:0000256" key="9">
    <source>
        <dbReference type="SAM" id="Phobius"/>
    </source>
</evidence>
<dbReference type="PANTHER" id="PTHR47947">
    <property type="entry name" value="CYTOCHROME P450 82C3-RELATED"/>
    <property type="match status" value="1"/>
</dbReference>
<name>A0ABQ8AQV3_BRANA</name>
<dbReference type="Proteomes" id="UP000824890">
    <property type="component" value="Unassembled WGS sequence"/>
</dbReference>
<sequence>MKTNFSSLNQIQPNMDLVQIFLLSIVSLCSFSYILIKSLFIPKNKKRLPPMAAGAWPIIGHLRAFDNGQPTHVTLADLSDVYGPVFMTKVGSVNTLIINNQEIAEEIYTVHDKVLNQPAVTASKLLTDISYWGEMRKLAVSEILCPSVIDMHMHIRAREVDVAFIELYRRWEQKGESQKGLLVDIGQELHDLTKNISLMTIVGKKYYGKSLNCEIQEAMRCRKLLQDCTDYMGIFLFSDFIPPLGWLEWRIKRDMKKTGSEIDEVLEAWVDEHKKKRKDSGEGFEKTFLDLLIDIFEQQKTLPLDDAHTTTKAICLNLVMSGSATTIAVLVWAVSLLVNNPHALRKAQEELNRTTGKDRFVEESDLKDLVYLQAVIKETLRLYPPVTLVAYRDVTEAFDIANGKFHVPAGTQLLVNAWKIHRDPSLWSNPESFEPERFLTVNREVYISGRNYKLLPFGLGRKACPAIPLGLRMVQYILARLLQSFDVVRPSSQEVDMTENNGLLNLKATPLEVFITPRLRKSLYKMDRVGLD</sequence>
<comment type="cofactor">
    <cofactor evidence="1">
        <name>heme</name>
        <dbReference type="ChEBI" id="CHEBI:30413"/>
    </cofactor>
</comment>
<dbReference type="PROSITE" id="PS00086">
    <property type="entry name" value="CYTOCHROME_P450"/>
    <property type="match status" value="1"/>
</dbReference>
<dbReference type="SUPFAM" id="SSF48264">
    <property type="entry name" value="Cytochrome P450"/>
    <property type="match status" value="1"/>
</dbReference>
<evidence type="ECO:0000256" key="3">
    <source>
        <dbReference type="ARBA" id="ARBA00022617"/>
    </source>
</evidence>
<organism evidence="10 11">
    <name type="scientific">Brassica napus</name>
    <name type="common">Rape</name>
    <dbReference type="NCBI Taxonomy" id="3708"/>
    <lineage>
        <taxon>Eukaryota</taxon>
        <taxon>Viridiplantae</taxon>
        <taxon>Streptophyta</taxon>
        <taxon>Embryophyta</taxon>
        <taxon>Tracheophyta</taxon>
        <taxon>Spermatophyta</taxon>
        <taxon>Magnoliopsida</taxon>
        <taxon>eudicotyledons</taxon>
        <taxon>Gunneridae</taxon>
        <taxon>Pentapetalae</taxon>
        <taxon>rosids</taxon>
        <taxon>malvids</taxon>
        <taxon>Brassicales</taxon>
        <taxon>Brassicaceae</taxon>
        <taxon>Brassiceae</taxon>
        <taxon>Brassica</taxon>
    </lineage>
</organism>
<keyword evidence="4 8" id="KW-0479">Metal-binding</keyword>
<evidence type="ECO:0000313" key="10">
    <source>
        <dbReference type="EMBL" id="KAH0894920.1"/>
    </source>
</evidence>
<evidence type="ECO:0000256" key="1">
    <source>
        <dbReference type="ARBA" id="ARBA00001971"/>
    </source>
</evidence>
<keyword evidence="6 8" id="KW-0408">Iron</keyword>
<keyword evidence="9" id="KW-0812">Transmembrane</keyword>
<dbReference type="InterPro" id="IPR050651">
    <property type="entry name" value="Plant_Cytochrome_P450_Monoox"/>
</dbReference>
<dbReference type="InterPro" id="IPR017972">
    <property type="entry name" value="Cyt_P450_CS"/>
</dbReference>
<evidence type="ECO:0000256" key="5">
    <source>
        <dbReference type="ARBA" id="ARBA00023002"/>
    </source>
</evidence>
<dbReference type="InterPro" id="IPR001128">
    <property type="entry name" value="Cyt_P450"/>
</dbReference>
<comment type="similarity">
    <text evidence="2 8">Belongs to the cytochrome P450 family.</text>
</comment>
<comment type="caution">
    <text evidence="10">The sequence shown here is derived from an EMBL/GenBank/DDBJ whole genome shotgun (WGS) entry which is preliminary data.</text>
</comment>
<proteinExistence type="inferred from homology"/>
<feature type="transmembrane region" description="Helical" evidence="9">
    <location>
        <begin position="314"/>
        <end position="338"/>
    </location>
</feature>
<dbReference type="PRINTS" id="PR00463">
    <property type="entry name" value="EP450I"/>
</dbReference>
<evidence type="ECO:0000256" key="2">
    <source>
        <dbReference type="ARBA" id="ARBA00010617"/>
    </source>
</evidence>
<evidence type="ECO:0000256" key="7">
    <source>
        <dbReference type="ARBA" id="ARBA00023033"/>
    </source>
</evidence>
<accession>A0ABQ8AQV3</accession>
<dbReference type="Gene3D" id="1.10.630.10">
    <property type="entry name" value="Cytochrome P450"/>
    <property type="match status" value="1"/>
</dbReference>
<feature type="transmembrane region" description="Helical" evidence="9">
    <location>
        <begin position="20"/>
        <end position="41"/>
    </location>
</feature>
<dbReference type="EMBL" id="JAGKQM010000013">
    <property type="protein sequence ID" value="KAH0894920.1"/>
    <property type="molecule type" value="Genomic_DNA"/>
</dbReference>
<keyword evidence="5 8" id="KW-0560">Oxidoreductase</keyword>
<dbReference type="InterPro" id="IPR036396">
    <property type="entry name" value="Cyt_P450_sf"/>
</dbReference>
<keyword evidence="3 8" id="KW-0349">Heme</keyword>
<gene>
    <name evidence="10" type="ORF">HID58_057349</name>
</gene>
<keyword evidence="11" id="KW-1185">Reference proteome</keyword>
<dbReference type="PANTHER" id="PTHR47947:SF29">
    <property type="entry name" value="CYTOCHROME P450 CYP82D47-LIKE"/>
    <property type="match status" value="1"/>
</dbReference>